<dbReference type="GO" id="GO:0016020">
    <property type="term" value="C:membrane"/>
    <property type="evidence" value="ECO:0007669"/>
    <property type="project" value="UniProtKB-SubCell"/>
</dbReference>
<feature type="transmembrane region" description="Helical" evidence="6">
    <location>
        <begin position="293"/>
        <end position="315"/>
    </location>
</feature>
<dbReference type="InParanoid" id="E3MDY0"/>
<protein>
    <submittedName>
        <fullName evidence="7">CRE-SRD-50 protein</fullName>
    </submittedName>
</protein>
<feature type="transmembrane region" description="Helical" evidence="6">
    <location>
        <begin position="138"/>
        <end position="156"/>
    </location>
</feature>
<dbReference type="InterPro" id="IPR019421">
    <property type="entry name" value="7TM_GPCR_serpentine_rcpt_Srd"/>
</dbReference>
<evidence type="ECO:0000313" key="7">
    <source>
        <dbReference type="EMBL" id="EFO99532.1"/>
    </source>
</evidence>
<gene>
    <name evidence="7" type="primary">Cre-srd-50</name>
    <name evidence="7" type="ORF">CRE_22400</name>
</gene>
<keyword evidence="4 6" id="KW-1133">Transmembrane helix</keyword>
<keyword evidence="3 6" id="KW-0812">Transmembrane</keyword>
<sequence length="345" mass="39821">MMSDMENRLVLILTIFYNLYFLLAITSQILLLFLMIKCRVRSLKDMKIYLFNTLVLQFISTISAYLLQCRAVPSSDTMALLCYGPCKYFGTIPCKVIFQILETSLIACATSLIIAFYYRYEMLTTNSFTRNRHYKQLVISYGIPLVFLIFEVLSPSDLSKVAAELMALHPTYDIDSYTVLGFSEVKSVIATIQTLLMMLGIYGTPFIALLFRSKIMKILNKTSKSYHAEKIEQTKSMIQVGCNLFLLVLPHRKPFLFQGLTLQTLLPLFCYVPSFTYYIYAQYTHSDSLVAEFAVSPFGFIYTIFDPLLTIYYVLPYRRTFNAIFRKHSVSNVTFIQSETTRRVI</sequence>
<evidence type="ECO:0000256" key="2">
    <source>
        <dbReference type="ARBA" id="ARBA00009166"/>
    </source>
</evidence>
<dbReference type="OMA" id="IIAFYYR"/>
<evidence type="ECO:0000256" key="3">
    <source>
        <dbReference type="ARBA" id="ARBA00022692"/>
    </source>
</evidence>
<dbReference type="PANTHER" id="PTHR22945:SF91">
    <property type="entry name" value="SERPENTINE RECEPTOR CLASS DELTA-50"/>
    <property type="match status" value="1"/>
</dbReference>
<dbReference type="InterPro" id="IPR050920">
    <property type="entry name" value="Nematode_rcpt-like_delta"/>
</dbReference>
<evidence type="ECO:0000256" key="1">
    <source>
        <dbReference type="ARBA" id="ARBA00004141"/>
    </source>
</evidence>
<feature type="transmembrane region" description="Helical" evidence="6">
    <location>
        <begin position="188"/>
        <end position="211"/>
    </location>
</feature>
<dbReference type="FunCoup" id="E3MDY0">
    <property type="interactions" value="11"/>
</dbReference>
<dbReference type="Proteomes" id="UP000008281">
    <property type="component" value="Unassembled WGS sequence"/>
</dbReference>
<organism evidence="8">
    <name type="scientific">Caenorhabditis remanei</name>
    <name type="common">Caenorhabditis vulgaris</name>
    <dbReference type="NCBI Taxonomy" id="31234"/>
    <lineage>
        <taxon>Eukaryota</taxon>
        <taxon>Metazoa</taxon>
        <taxon>Ecdysozoa</taxon>
        <taxon>Nematoda</taxon>
        <taxon>Chromadorea</taxon>
        <taxon>Rhabditida</taxon>
        <taxon>Rhabditina</taxon>
        <taxon>Rhabditomorpha</taxon>
        <taxon>Rhabditoidea</taxon>
        <taxon>Rhabditidae</taxon>
        <taxon>Peloderinae</taxon>
        <taxon>Caenorhabditis</taxon>
    </lineage>
</organism>
<evidence type="ECO:0000256" key="5">
    <source>
        <dbReference type="ARBA" id="ARBA00023136"/>
    </source>
</evidence>
<dbReference type="AlphaFoldDB" id="E3MDY0"/>
<keyword evidence="8" id="KW-1185">Reference proteome</keyword>
<evidence type="ECO:0000256" key="6">
    <source>
        <dbReference type="SAM" id="Phobius"/>
    </source>
</evidence>
<keyword evidence="5 6" id="KW-0472">Membrane</keyword>
<accession>E3MDY0</accession>
<reference evidence="7" key="1">
    <citation type="submission" date="2007-07" db="EMBL/GenBank/DDBJ databases">
        <title>PCAP assembly of the Caenorhabditis remanei genome.</title>
        <authorList>
            <consortium name="The Caenorhabditis remanei Sequencing Consortium"/>
            <person name="Wilson R.K."/>
        </authorList>
    </citation>
    <scope>NUCLEOTIDE SEQUENCE [LARGE SCALE GENOMIC DNA]</scope>
    <source>
        <strain evidence="7">PB4641</strain>
    </source>
</reference>
<dbReference type="SUPFAM" id="SSF81321">
    <property type="entry name" value="Family A G protein-coupled receptor-like"/>
    <property type="match status" value="1"/>
</dbReference>
<feature type="transmembrane region" description="Helical" evidence="6">
    <location>
        <begin position="260"/>
        <end position="281"/>
    </location>
</feature>
<evidence type="ECO:0000313" key="8">
    <source>
        <dbReference type="Proteomes" id="UP000008281"/>
    </source>
</evidence>
<comment type="subcellular location">
    <subcellularLocation>
        <location evidence="1">Membrane</location>
        <topology evidence="1">Multi-pass membrane protein</topology>
    </subcellularLocation>
</comment>
<dbReference type="Pfam" id="PF10317">
    <property type="entry name" value="7TM_GPCR_Srd"/>
    <property type="match status" value="2"/>
</dbReference>
<dbReference type="PANTHER" id="PTHR22945">
    <property type="entry name" value="SERPENTINE RECEPTOR, CLASS D DELTA"/>
    <property type="match status" value="1"/>
</dbReference>
<feature type="transmembrane region" description="Helical" evidence="6">
    <location>
        <begin position="12"/>
        <end position="36"/>
    </location>
</feature>
<dbReference type="HOGENOM" id="CLU_057924_2_0_1"/>
<comment type="similarity">
    <text evidence="2">Belongs to the nematode receptor-like protein srd family.</text>
</comment>
<feature type="transmembrane region" description="Helical" evidence="6">
    <location>
        <begin position="48"/>
        <end position="67"/>
    </location>
</feature>
<dbReference type="OrthoDB" id="5842578at2759"/>
<name>E3MDY0_CAERE</name>
<dbReference type="eggNOG" id="ENOG502TFJS">
    <property type="taxonomic scope" value="Eukaryota"/>
</dbReference>
<dbReference type="EMBL" id="DS268438">
    <property type="protein sequence ID" value="EFO99532.1"/>
    <property type="molecule type" value="Genomic_DNA"/>
</dbReference>
<proteinExistence type="inferred from homology"/>
<feature type="transmembrane region" description="Helical" evidence="6">
    <location>
        <begin position="97"/>
        <end position="118"/>
    </location>
</feature>
<evidence type="ECO:0000256" key="4">
    <source>
        <dbReference type="ARBA" id="ARBA00022989"/>
    </source>
</evidence>